<sequence>MLSEIPEDQILKHLRELGFSPDSVPRMRRSRGGAPMPLILVKLSNDQKNMYNLKELVSLGVSIETLRANPASATAVSGTTMHSIGVPLLVRAPLVAVSTHLVTALGLKANH</sequence>
<accession>A0AAW1ITD5</accession>
<evidence type="ECO:0000259" key="1">
    <source>
        <dbReference type="Pfam" id="PF07530"/>
    </source>
</evidence>
<reference evidence="2 3" key="1">
    <citation type="journal article" date="2024" name="BMC Genomics">
        <title>De novo assembly and annotation of Popillia japonica's genome with initial clues to its potential as an invasive pest.</title>
        <authorList>
            <person name="Cucini C."/>
            <person name="Boschi S."/>
            <person name="Funari R."/>
            <person name="Cardaioli E."/>
            <person name="Iannotti N."/>
            <person name="Marturano G."/>
            <person name="Paoli F."/>
            <person name="Bruttini M."/>
            <person name="Carapelli A."/>
            <person name="Frati F."/>
            <person name="Nardi F."/>
        </authorList>
    </citation>
    <scope>NUCLEOTIDE SEQUENCE [LARGE SCALE GENOMIC DNA]</scope>
    <source>
        <strain evidence="2">DMR45628</strain>
    </source>
</reference>
<evidence type="ECO:0000313" key="3">
    <source>
        <dbReference type="Proteomes" id="UP001458880"/>
    </source>
</evidence>
<gene>
    <name evidence="2" type="ORF">QE152_g34826</name>
</gene>
<dbReference type="EMBL" id="JASPKY010000560">
    <property type="protein sequence ID" value="KAK9692919.1"/>
    <property type="molecule type" value="Genomic_DNA"/>
</dbReference>
<dbReference type="Proteomes" id="UP001458880">
    <property type="component" value="Unassembled WGS sequence"/>
</dbReference>
<keyword evidence="3" id="KW-1185">Reference proteome</keyword>
<comment type="caution">
    <text evidence="2">The sequence shown here is derived from an EMBL/GenBank/DDBJ whole genome shotgun (WGS) entry which is preliminary data.</text>
</comment>
<dbReference type="InterPro" id="IPR006579">
    <property type="entry name" value="Pre_C2HC_dom"/>
</dbReference>
<dbReference type="AlphaFoldDB" id="A0AAW1ITD5"/>
<feature type="domain" description="Pre-C2HC" evidence="1">
    <location>
        <begin position="8"/>
        <end position="67"/>
    </location>
</feature>
<protein>
    <submittedName>
        <fullName evidence="2">Zinc finger associated protein</fullName>
    </submittedName>
</protein>
<organism evidence="2 3">
    <name type="scientific">Popillia japonica</name>
    <name type="common">Japanese beetle</name>
    <dbReference type="NCBI Taxonomy" id="7064"/>
    <lineage>
        <taxon>Eukaryota</taxon>
        <taxon>Metazoa</taxon>
        <taxon>Ecdysozoa</taxon>
        <taxon>Arthropoda</taxon>
        <taxon>Hexapoda</taxon>
        <taxon>Insecta</taxon>
        <taxon>Pterygota</taxon>
        <taxon>Neoptera</taxon>
        <taxon>Endopterygota</taxon>
        <taxon>Coleoptera</taxon>
        <taxon>Polyphaga</taxon>
        <taxon>Scarabaeiformia</taxon>
        <taxon>Scarabaeidae</taxon>
        <taxon>Rutelinae</taxon>
        <taxon>Popillia</taxon>
    </lineage>
</organism>
<evidence type="ECO:0000313" key="2">
    <source>
        <dbReference type="EMBL" id="KAK9692919.1"/>
    </source>
</evidence>
<name>A0AAW1ITD5_POPJA</name>
<proteinExistence type="predicted"/>
<dbReference type="Pfam" id="PF07530">
    <property type="entry name" value="PRE_C2HC"/>
    <property type="match status" value="1"/>
</dbReference>